<dbReference type="Pfam" id="PF02366">
    <property type="entry name" value="PMT"/>
    <property type="match status" value="1"/>
</dbReference>
<keyword evidence="6 9" id="KW-0812">Transmembrane</keyword>
<evidence type="ECO:0000256" key="3">
    <source>
        <dbReference type="ARBA" id="ARBA00007222"/>
    </source>
</evidence>
<dbReference type="VEuPathDB" id="TrichDB:TVAGG3_0336220"/>
<name>A2DMK6_TRIV3</name>
<organism evidence="12 13">
    <name type="scientific">Trichomonas vaginalis (strain ATCC PRA-98 / G3)</name>
    <dbReference type="NCBI Taxonomy" id="412133"/>
    <lineage>
        <taxon>Eukaryota</taxon>
        <taxon>Metamonada</taxon>
        <taxon>Parabasalia</taxon>
        <taxon>Trichomonadida</taxon>
        <taxon>Trichomonadidae</taxon>
        <taxon>Trichomonas</taxon>
    </lineage>
</organism>
<feature type="domain" description="ArnT-like N-terminal" evidence="10">
    <location>
        <begin position="5"/>
        <end position="127"/>
    </location>
</feature>
<feature type="transmembrane region" description="Helical" evidence="9">
    <location>
        <begin position="63"/>
        <end position="85"/>
    </location>
</feature>
<feature type="transmembrane region" description="Helical" evidence="9">
    <location>
        <begin position="272"/>
        <end position="294"/>
    </location>
</feature>
<proteinExistence type="inferred from homology"/>
<comment type="pathway">
    <text evidence="2">Protein modification; protein glycosylation.</text>
</comment>
<dbReference type="STRING" id="5722.A2DMK6"/>
<feature type="transmembrane region" description="Helical" evidence="9">
    <location>
        <begin position="242"/>
        <end position="260"/>
    </location>
</feature>
<evidence type="ECO:0000256" key="1">
    <source>
        <dbReference type="ARBA" id="ARBA00004127"/>
    </source>
</evidence>
<evidence type="ECO:0000259" key="11">
    <source>
        <dbReference type="Pfam" id="PF16192"/>
    </source>
</evidence>
<comment type="subcellular location">
    <subcellularLocation>
        <location evidence="1">Endomembrane system</location>
        <topology evidence="1">Multi-pass membrane protein</topology>
    </subcellularLocation>
</comment>
<dbReference type="Proteomes" id="UP000001542">
    <property type="component" value="Unassembled WGS sequence"/>
</dbReference>
<reference evidence="12" key="2">
    <citation type="journal article" date="2007" name="Science">
        <title>Draft genome sequence of the sexually transmitted pathogen Trichomonas vaginalis.</title>
        <authorList>
            <person name="Carlton J.M."/>
            <person name="Hirt R.P."/>
            <person name="Silva J.C."/>
            <person name="Delcher A.L."/>
            <person name="Schatz M."/>
            <person name="Zhao Q."/>
            <person name="Wortman J.R."/>
            <person name="Bidwell S.L."/>
            <person name="Alsmark U.C.M."/>
            <person name="Besteiro S."/>
            <person name="Sicheritz-Ponten T."/>
            <person name="Noel C.J."/>
            <person name="Dacks J.B."/>
            <person name="Foster P.G."/>
            <person name="Simillion C."/>
            <person name="Van de Peer Y."/>
            <person name="Miranda-Saavedra D."/>
            <person name="Barton G.J."/>
            <person name="Westrop G.D."/>
            <person name="Mueller S."/>
            <person name="Dessi D."/>
            <person name="Fiori P.L."/>
            <person name="Ren Q."/>
            <person name="Paulsen I."/>
            <person name="Zhang H."/>
            <person name="Bastida-Corcuera F.D."/>
            <person name="Simoes-Barbosa A."/>
            <person name="Brown M.T."/>
            <person name="Hayes R.D."/>
            <person name="Mukherjee M."/>
            <person name="Okumura C.Y."/>
            <person name="Schneider R."/>
            <person name="Smith A.J."/>
            <person name="Vanacova S."/>
            <person name="Villalvazo M."/>
            <person name="Haas B.J."/>
            <person name="Pertea M."/>
            <person name="Feldblyum T.V."/>
            <person name="Utterback T.R."/>
            <person name="Shu C.L."/>
            <person name="Osoegawa K."/>
            <person name="de Jong P.J."/>
            <person name="Hrdy I."/>
            <person name="Horvathova L."/>
            <person name="Zubacova Z."/>
            <person name="Dolezal P."/>
            <person name="Malik S.B."/>
            <person name="Logsdon J.M. Jr."/>
            <person name="Henze K."/>
            <person name="Gupta A."/>
            <person name="Wang C.C."/>
            <person name="Dunne R.L."/>
            <person name="Upcroft J.A."/>
            <person name="Upcroft P."/>
            <person name="White O."/>
            <person name="Salzberg S.L."/>
            <person name="Tang P."/>
            <person name="Chiu C.-H."/>
            <person name="Lee Y.-S."/>
            <person name="Embley T.M."/>
            <person name="Coombs G.H."/>
            <person name="Mottram J.C."/>
            <person name="Tachezy J."/>
            <person name="Fraser-Liggett C.M."/>
            <person name="Johnson P.J."/>
        </authorList>
    </citation>
    <scope>NUCLEOTIDE SEQUENCE [LARGE SCALE GENOMIC DNA]</scope>
    <source>
        <strain evidence="12">G3</strain>
    </source>
</reference>
<dbReference type="VEuPathDB" id="TrichDB:TVAG_046370"/>
<feature type="transmembrane region" description="Helical" evidence="9">
    <location>
        <begin position="105"/>
        <end position="124"/>
    </location>
</feature>
<dbReference type="PANTHER" id="PTHR10050:SF46">
    <property type="entry name" value="PROTEIN O-MANNOSYL-TRANSFERASE 2"/>
    <property type="match status" value="1"/>
</dbReference>
<dbReference type="InterPro" id="IPR003342">
    <property type="entry name" value="ArnT-like_N"/>
</dbReference>
<dbReference type="UniPathway" id="UPA00378"/>
<evidence type="ECO:0000313" key="13">
    <source>
        <dbReference type="Proteomes" id="UP000001542"/>
    </source>
</evidence>
<feature type="transmembrane region" description="Helical" evidence="9">
    <location>
        <begin position="34"/>
        <end position="51"/>
    </location>
</feature>
<dbReference type="AlphaFoldDB" id="A2DMK6"/>
<evidence type="ECO:0000259" key="10">
    <source>
        <dbReference type="Pfam" id="PF02366"/>
    </source>
</evidence>
<evidence type="ECO:0000256" key="7">
    <source>
        <dbReference type="ARBA" id="ARBA00022989"/>
    </source>
</evidence>
<dbReference type="Pfam" id="PF16192">
    <property type="entry name" value="PMT_4TMC"/>
    <property type="match status" value="1"/>
</dbReference>
<dbReference type="PANTHER" id="PTHR10050">
    <property type="entry name" value="DOLICHYL-PHOSPHATE-MANNOSE--PROTEIN MANNOSYLTRANSFERASE"/>
    <property type="match status" value="1"/>
</dbReference>
<evidence type="ECO:0000256" key="8">
    <source>
        <dbReference type="ARBA" id="ARBA00023136"/>
    </source>
</evidence>
<keyword evidence="7 9" id="KW-1133">Transmembrane helix</keyword>
<dbReference type="RefSeq" id="XP_001579419.1">
    <property type="nucleotide sequence ID" value="XM_001579369.1"/>
</dbReference>
<accession>A2DMK6</accession>
<dbReference type="GO" id="GO:0035269">
    <property type="term" value="P:protein O-linked glycosylation via mannose"/>
    <property type="evidence" value="ECO:0000318"/>
    <property type="project" value="GO_Central"/>
</dbReference>
<dbReference type="GO" id="GO:0012505">
    <property type="term" value="C:endomembrane system"/>
    <property type="evidence" value="ECO:0007669"/>
    <property type="project" value="UniProtKB-SubCell"/>
</dbReference>
<evidence type="ECO:0000256" key="2">
    <source>
        <dbReference type="ARBA" id="ARBA00004922"/>
    </source>
</evidence>
<keyword evidence="4" id="KW-0328">Glycosyltransferase</keyword>
<reference evidence="12" key="1">
    <citation type="submission" date="2006-10" db="EMBL/GenBank/DDBJ databases">
        <authorList>
            <person name="Amadeo P."/>
            <person name="Zhao Q."/>
            <person name="Wortman J."/>
            <person name="Fraser-Liggett C."/>
            <person name="Carlton J."/>
        </authorList>
    </citation>
    <scope>NUCLEOTIDE SEQUENCE</scope>
    <source>
        <strain evidence="12">G3</strain>
    </source>
</reference>
<evidence type="ECO:0000256" key="5">
    <source>
        <dbReference type="ARBA" id="ARBA00022679"/>
    </source>
</evidence>
<dbReference type="GO" id="GO:0016020">
    <property type="term" value="C:membrane"/>
    <property type="evidence" value="ECO:0007669"/>
    <property type="project" value="InterPro"/>
</dbReference>
<evidence type="ECO:0000256" key="9">
    <source>
        <dbReference type="SAM" id="Phobius"/>
    </source>
</evidence>
<evidence type="ECO:0000256" key="6">
    <source>
        <dbReference type="ARBA" id="ARBA00022692"/>
    </source>
</evidence>
<sequence>MLQHISTPSSVLAGFISTFDYITVTQSRLILTDSFLYLFVTLTIFASSLLYRKQKLSYMILQAFFAGCAISVKFTAGGVLAYIAAQHIYFLYRQKGFFLKLVGRGILIATIAFSVLFATIFIHFKLLTKPGYGDLYFNSEFKTYGFFRKAVTLIYLMIKYNRSVTSDHPAATRWYQWPLSLYGALPLWNKDGIIGLNLYINLTATVFAFLGAITGIYNLELESIGYLCSYIPFIFIKRSTFLYHYEIPVIFGIFCSAKFIDDFNKEDRDLTAKVISITAACVFLLFVPNVYGIYSPITL</sequence>
<dbReference type="InterPro" id="IPR032421">
    <property type="entry name" value="PMT_4TMC"/>
</dbReference>
<dbReference type="KEGG" id="tva:5463940"/>
<evidence type="ECO:0000313" key="12">
    <source>
        <dbReference type="EMBL" id="EAY18433.1"/>
    </source>
</evidence>
<dbReference type="GO" id="GO:0004169">
    <property type="term" value="F:dolichyl-phosphate-mannose-protein mannosyltransferase activity"/>
    <property type="evidence" value="ECO:0000318"/>
    <property type="project" value="GO_Central"/>
</dbReference>
<comment type="similarity">
    <text evidence="3">Belongs to the glycosyltransferase 39 family.</text>
</comment>
<dbReference type="InParanoid" id="A2DMK6"/>
<feature type="transmembrane region" description="Helical" evidence="9">
    <location>
        <begin position="198"/>
        <end position="217"/>
    </location>
</feature>
<keyword evidence="13" id="KW-1185">Reference proteome</keyword>
<feature type="domain" description="Protein O-mannosyl-transferase C-terminal four TM" evidence="11">
    <location>
        <begin position="223"/>
        <end position="298"/>
    </location>
</feature>
<gene>
    <name evidence="12" type="ORF">TVAG_046370</name>
</gene>
<dbReference type="InterPro" id="IPR027005">
    <property type="entry name" value="PMT-like"/>
</dbReference>
<protein>
    <submittedName>
        <fullName evidence="12">Uncharacterized protein</fullName>
    </submittedName>
</protein>
<keyword evidence="8 9" id="KW-0472">Membrane</keyword>
<evidence type="ECO:0000256" key="4">
    <source>
        <dbReference type="ARBA" id="ARBA00022676"/>
    </source>
</evidence>
<dbReference type="EMBL" id="DS113219">
    <property type="protein sequence ID" value="EAY18433.1"/>
    <property type="molecule type" value="Genomic_DNA"/>
</dbReference>
<keyword evidence="5" id="KW-0808">Transferase</keyword>